<evidence type="ECO:0000256" key="6">
    <source>
        <dbReference type="SAM" id="MobiDB-lite"/>
    </source>
</evidence>
<keyword evidence="3 8" id="KW-0732">Signal</keyword>
<reference evidence="10 11" key="1">
    <citation type="journal article" date="2006" name="Science">
        <title>Phytophthora genome sequences uncover evolutionary origins and mechanisms of pathogenesis.</title>
        <authorList>
            <person name="Tyler B.M."/>
            <person name="Tripathy S."/>
            <person name="Zhang X."/>
            <person name="Dehal P."/>
            <person name="Jiang R.H."/>
            <person name="Aerts A."/>
            <person name="Arredondo F.D."/>
            <person name="Baxter L."/>
            <person name="Bensasson D."/>
            <person name="Beynon J.L."/>
            <person name="Chapman J."/>
            <person name="Damasceno C.M."/>
            <person name="Dorrance A.E."/>
            <person name="Dou D."/>
            <person name="Dickerman A.W."/>
            <person name="Dubchak I.L."/>
            <person name="Garbelotto M."/>
            <person name="Gijzen M."/>
            <person name="Gordon S.G."/>
            <person name="Govers F."/>
            <person name="Grunwald N.J."/>
            <person name="Huang W."/>
            <person name="Ivors K.L."/>
            <person name="Jones R.W."/>
            <person name="Kamoun S."/>
            <person name="Krampis K."/>
            <person name="Lamour K.H."/>
            <person name="Lee M.K."/>
            <person name="McDonald W.H."/>
            <person name="Medina M."/>
            <person name="Meijer H.J."/>
            <person name="Nordberg E.K."/>
            <person name="Maclean D.J."/>
            <person name="Ospina-Giraldo M.D."/>
            <person name="Morris P.F."/>
            <person name="Phuntumart V."/>
            <person name="Putnam N.H."/>
            <person name="Rash S."/>
            <person name="Rose J.K."/>
            <person name="Sakihama Y."/>
            <person name="Salamov A.A."/>
            <person name="Savidor A."/>
            <person name="Scheuring C.F."/>
            <person name="Smith B.M."/>
            <person name="Sobral B.W."/>
            <person name="Terry A."/>
            <person name="Torto-Alalibo T.A."/>
            <person name="Win J."/>
            <person name="Xu Z."/>
            <person name="Zhang H."/>
            <person name="Grigoriev I.V."/>
            <person name="Rokhsar D.S."/>
            <person name="Boore J.L."/>
        </authorList>
    </citation>
    <scope>NUCLEOTIDE SEQUENCE [LARGE SCALE GENOMIC DNA]</scope>
    <source>
        <strain evidence="10 11">P6497</strain>
    </source>
</reference>
<dbReference type="EMBL" id="JH159152">
    <property type="protein sequence ID" value="EGZ25426.1"/>
    <property type="molecule type" value="Genomic_DNA"/>
</dbReference>
<keyword evidence="11" id="KW-1185">Reference proteome</keyword>
<evidence type="ECO:0000256" key="5">
    <source>
        <dbReference type="ARBA" id="ARBA00023136"/>
    </source>
</evidence>
<name>G4YT07_PHYSP</name>
<dbReference type="AlphaFoldDB" id="G4YT07"/>
<feature type="chain" id="PRO_5003471458" description="GOST seven transmembrane domain-containing protein" evidence="8">
    <location>
        <begin position="40"/>
        <end position="516"/>
    </location>
</feature>
<evidence type="ECO:0000259" key="9">
    <source>
        <dbReference type="Pfam" id="PF06814"/>
    </source>
</evidence>
<evidence type="ECO:0000256" key="3">
    <source>
        <dbReference type="ARBA" id="ARBA00022729"/>
    </source>
</evidence>
<comment type="subcellular location">
    <subcellularLocation>
        <location evidence="1">Membrane</location>
        <topology evidence="1">Multi-pass membrane protein</topology>
    </subcellularLocation>
</comment>
<feature type="compositionally biased region" description="Basic and acidic residues" evidence="6">
    <location>
        <begin position="492"/>
        <end position="510"/>
    </location>
</feature>
<dbReference type="GO" id="GO:0005794">
    <property type="term" value="C:Golgi apparatus"/>
    <property type="evidence" value="ECO:0007669"/>
    <property type="project" value="TreeGrafter"/>
</dbReference>
<evidence type="ECO:0000256" key="8">
    <source>
        <dbReference type="SAM" id="SignalP"/>
    </source>
</evidence>
<keyword evidence="4 7" id="KW-1133">Transmembrane helix</keyword>
<dbReference type="PANTHER" id="PTHR21229">
    <property type="entry name" value="LUNG SEVEN TRANSMEMBRANE RECEPTOR"/>
    <property type="match status" value="1"/>
</dbReference>
<proteinExistence type="predicted"/>
<feature type="domain" description="GOST seven transmembrane" evidence="9">
    <location>
        <begin position="203"/>
        <end position="449"/>
    </location>
</feature>
<feature type="transmembrane region" description="Helical" evidence="7">
    <location>
        <begin position="309"/>
        <end position="327"/>
    </location>
</feature>
<dbReference type="PANTHER" id="PTHR21229:SF1">
    <property type="entry name" value="GH17801P"/>
    <property type="match status" value="1"/>
</dbReference>
<evidence type="ECO:0000256" key="2">
    <source>
        <dbReference type="ARBA" id="ARBA00022692"/>
    </source>
</evidence>
<feature type="transmembrane region" description="Helical" evidence="7">
    <location>
        <begin position="197"/>
        <end position="224"/>
    </location>
</feature>
<feature type="transmembrane region" description="Helical" evidence="7">
    <location>
        <begin position="275"/>
        <end position="302"/>
    </location>
</feature>
<feature type="transmembrane region" description="Helical" evidence="7">
    <location>
        <begin position="387"/>
        <end position="413"/>
    </location>
</feature>
<keyword evidence="2 7" id="KW-0812">Transmembrane</keyword>
<dbReference type="InterPro" id="IPR053937">
    <property type="entry name" value="GOST_TM"/>
</dbReference>
<keyword evidence="5 7" id="KW-0472">Membrane</keyword>
<dbReference type="Proteomes" id="UP000002640">
    <property type="component" value="Unassembled WGS sequence"/>
</dbReference>
<feature type="transmembrane region" description="Helical" evidence="7">
    <location>
        <begin position="347"/>
        <end position="366"/>
    </location>
</feature>
<dbReference type="GeneID" id="20648676"/>
<feature type="region of interest" description="Disordered" evidence="6">
    <location>
        <begin position="465"/>
        <end position="516"/>
    </location>
</feature>
<dbReference type="InterPro" id="IPR009637">
    <property type="entry name" value="GPR107/GPR108-like"/>
</dbReference>
<feature type="compositionally biased region" description="Acidic residues" evidence="6">
    <location>
        <begin position="477"/>
        <end position="491"/>
    </location>
</feature>
<dbReference type="Pfam" id="PF06814">
    <property type="entry name" value="GOST_TM"/>
    <property type="match status" value="1"/>
</dbReference>
<protein>
    <recommendedName>
        <fullName evidence="9">GOST seven transmembrane domain-containing protein</fullName>
    </recommendedName>
</protein>
<sequence length="516" mass="58039">MGARQIPSEACSRKLAKMPRSSLVPLLLLLALALRSVGASIYPVESSYWVPPFQRAEKLFATDQGPILARTGNSSVTIDISGVNVTQDMAGWRLVVFFYHVDSYEDFQAVADKIELLACSDVEGMKFDGMSDIQRFVFPVLNSSMPSVSANVSHLVNTSGWTDTQVFVCADDEGAPTETLTFTGSMEVRNPYGLLPAVLYGMLPFSAFLTIGYLVLDVFFVFLLIRYRRQLLSLHWGILLILVMGTAASAVWFYAFFRMNKTGEPVCCPYPTTFLIAVILDTFVRTLARIILLVVCLGYGIVRSHMTRVEVSVIALLSLAYFVSGIADEVTRGTSSGADFREKPTAWSFIQLLCNLTFIMWIQYSMERILRDLRDQKQFAKLSMYRWLAWSLAAFIVFFTILTVVAVCSRLGVFEWDVEWEWMQLVAWPVLNFTVSAAMTFIWRPTQNSSQFAYSMQLPMTESPGIEMTRNTHGSSSDEDINPEIESDSDEENPRPPVTEKKQKSYSKDSDDMEGV</sequence>
<feature type="signal peptide" evidence="8">
    <location>
        <begin position="1"/>
        <end position="39"/>
    </location>
</feature>
<evidence type="ECO:0000256" key="1">
    <source>
        <dbReference type="ARBA" id="ARBA00004141"/>
    </source>
</evidence>
<dbReference type="RefSeq" id="XP_009520714.1">
    <property type="nucleotide sequence ID" value="XM_009522419.1"/>
</dbReference>
<evidence type="ECO:0000256" key="7">
    <source>
        <dbReference type="SAM" id="Phobius"/>
    </source>
</evidence>
<dbReference type="GO" id="GO:0016020">
    <property type="term" value="C:membrane"/>
    <property type="evidence" value="ECO:0007669"/>
    <property type="project" value="UniProtKB-SubCell"/>
</dbReference>
<feature type="transmembrane region" description="Helical" evidence="7">
    <location>
        <begin position="236"/>
        <end position="255"/>
    </location>
</feature>
<feature type="transmembrane region" description="Helical" evidence="7">
    <location>
        <begin position="425"/>
        <end position="443"/>
    </location>
</feature>
<gene>
    <name evidence="10" type="ORF">PHYSODRAFT_344948</name>
</gene>
<organism evidence="10 11">
    <name type="scientific">Phytophthora sojae (strain P6497)</name>
    <name type="common">Soybean stem and root rot agent</name>
    <name type="synonym">Phytophthora megasperma f. sp. glycines</name>
    <dbReference type="NCBI Taxonomy" id="1094619"/>
    <lineage>
        <taxon>Eukaryota</taxon>
        <taxon>Sar</taxon>
        <taxon>Stramenopiles</taxon>
        <taxon>Oomycota</taxon>
        <taxon>Peronosporomycetes</taxon>
        <taxon>Peronosporales</taxon>
        <taxon>Peronosporaceae</taxon>
        <taxon>Phytophthora</taxon>
    </lineage>
</organism>
<accession>G4YT07</accession>
<dbReference type="InParanoid" id="G4YT07"/>
<evidence type="ECO:0000313" key="11">
    <source>
        <dbReference type="Proteomes" id="UP000002640"/>
    </source>
</evidence>
<evidence type="ECO:0000313" key="10">
    <source>
        <dbReference type="EMBL" id="EGZ25426.1"/>
    </source>
</evidence>
<dbReference type="OMA" id="DGMSDIQ"/>
<evidence type="ECO:0000256" key="4">
    <source>
        <dbReference type="ARBA" id="ARBA00022989"/>
    </source>
</evidence>
<dbReference type="KEGG" id="psoj:PHYSODRAFT_344948"/>